<evidence type="ECO:0000256" key="4">
    <source>
        <dbReference type="ARBA" id="ARBA00008704"/>
    </source>
</evidence>
<dbReference type="InterPro" id="IPR013083">
    <property type="entry name" value="Znf_RING/FYVE/PHD"/>
</dbReference>
<evidence type="ECO:0000256" key="11">
    <source>
        <dbReference type="ARBA" id="ARBA00022771"/>
    </source>
</evidence>
<comment type="subcellular location">
    <subcellularLocation>
        <location evidence="2">Peroxisome membrane</location>
        <topology evidence="2">Multi-pass membrane protein</topology>
    </subcellularLocation>
</comment>
<keyword evidence="6" id="KW-0813">Transport</keyword>
<dbReference type="Pfam" id="PF13639">
    <property type="entry name" value="zf-RING_2"/>
    <property type="match status" value="1"/>
</dbReference>
<dbReference type="GO" id="GO:0016567">
    <property type="term" value="P:protein ubiquitination"/>
    <property type="evidence" value="ECO:0007669"/>
    <property type="project" value="UniProtKB-ARBA"/>
</dbReference>
<dbReference type="InterPro" id="IPR025654">
    <property type="entry name" value="PEX2/10"/>
</dbReference>
<evidence type="ECO:0000256" key="16">
    <source>
        <dbReference type="ARBA" id="ARBA00023136"/>
    </source>
</evidence>
<evidence type="ECO:0000313" key="22">
    <source>
        <dbReference type="Proteomes" id="UP000660729"/>
    </source>
</evidence>
<dbReference type="GO" id="GO:0016562">
    <property type="term" value="P:protein import into peroxisome matrix, receptor recycling"/>
    <property type="evidence" value="ECO:0007669"/>
    <property type="project" value="UniProtKB-ARBA"/>
</dbReference>
<evidence type="ECO:0000256" key="14">
    <source>
        <dbReference type="ARBA" id="ARBA00022927"/>
    </source>
</evidence>
<dbReference type="OrthoDB" id="6270329at2759"/>
<keyword evidence="11 19" id="KW-0863">Zinc-finger</keyword>
<dbReference type="CDD" id="cd16527">
    <property type="entry name" value="RING-HC_PEX10"/>
    <property type="match status" value="1"/>
</dbReference>
<evidence type="ECO:0000313" key="21">
    <source>
        <dbReference type="EMBL" id="KAF7185295.1"/>
    </source>
</evidence>
<evidence type="ECO:0000256" key="19">
    <source>
        <dbReference type="PROSITE-ProRule" id="PRU00175"/>
    </source>
</evidence>
<dbReference type="GO" id="GO:0008270">
    <property type="term" value="F:zinc ion binding"/>
    <property type="evidence" value="ECO:0007669"/>
    <property type="project" value="UniProtKB-KW"/>
</dbReference>
<dbReference type="SMART" id="SM00184">
    <property type="entry name" value="RING"/>
    <property type="match status" value="1"/>
</dbReference>
<dbReference type="PROSITE" id="PS00518">
    <property type="entry name" value="ZF_RING_1"/>
    <property type="match status" value="1"/>
</dbReference>
<keyword evidence="14" id="KW-0653">Protein transport</keyword>
<name>A0A8H6R4V9_9PEZI</name>
<dbReference type="GO" id="GO:0061630">
    <property type="term" value="F:ubiquitin protein ligase activity"/>
    <property type="evidence" value="ECO:0007669"/>
    <property type="project" value="UniProtKB-EC"/>
</dbReference>
<keyword evidence="17" id="KW-0576">Peroxisome</keyword>
<evidence type="ECO:0000256" key="17">
    <source>
        <dbReference type="ARBA" id="ARBA00023140"/>
    </source>
</evidence>
<dbReference type="Proteomes" id="UP000660729">
    <property type="component" value="Unassembled WGS sequence"/>
</dbReference>
<feature type="domain" description="RING-type" evidence="20">
    <location>
        <begin position="345"/>
        <end position="383"/>
    </location>
</feature>
<evidence type="ECO:0000256" key="7">
    <source>
        <dbReference type="ARBA" id="ARBA00022593"/>
    </source>
</evidence>
<evidence type="ECO:0000256" key="1">
    <source>
        <dbReference type="ARBA" id="ARBA00000900"/>
    </source>
</evidence>
<keyword evidence="22" id="KW-1185">Reference proteome</keyword>
<dbReference type="SUPFAM" id="SSF57850">
    <property type="entry name" value="RING/U-box"/>
    <property type="match status" value="1"/>
</dbReference>
<dbReference type="EC" id="2.3.2.27" evidence="5"/>
<evidence type="ECO:0000256" key="12">
    <source>
        <dbReference type="ARBA" id="ARBA00022786"/>
    </source>
</evidence>
<evidence type="ECO:0000256" key="15">
    <source>
        <dbReference type="ARBA" id="ARBA00022989"/>
    </source>
</evidence>
<evidence type="ECO:0000256" key="13">
    <source>
        <dbReference type="ARBA" id="ARBA00022833"/>
    </source>
</evidence>
<keyword evidence="13" id="KW-0862">Zinc</keyword>
<gene>
    <name evidence="21" type="ORF">HII31_13367</name>
</gene>
<protein>
    <recommendedName>
        <fullName evidence="5">RING-type E3 ubiquitin transferase</fullName>
        <ecNumber evidence="5">2.3.2.27</ecNumber>
    </recommendedName>
    <alternativeName>
        <fullName evidence="18">Peroxin-10</fullName>
    </alternativeName>
</protein>
<dbReference type="PROSITE" id="PS50089">
    <property type="entry name" value="ZF_RING_2"/>
    <property type="match status" value="1"/>
</dbReference>
<evidence type="ECO:0000256" key="8">
    <source>
        <dbReference type="ARBA" id="ARBA00022679"/>
    </source>
</evidence>
<evidence type="ECO:0000256" key="6">
    <source>
        <dbReference type="ARBA" id="ARBA00022448"/>
    </source>
</evidence>
<comment type="similarity">
    <text evidence="4">Belongs to the pex2/pex10/pex12 family.</text>
</comment>
<evidence type="ECO:0000256" key="9">
    <source>
        <dbReference type="ARBA" id="ARBA00022692"/>
    </source>
</evidence>
<dbReference type="Pfam" id="PF04757">
    <property type="entry name" value="Pex2_Pex12"/>
    <property type="match status" value="1"/>
</dbReference>
<comment type="pathway">
    <text evidence="3">Protein modification; protein ubiquitination.</text>
</comment>
<keyword evidence="8" id="KW-0808">Transferase</keyword>
<dbReference type="FunFam" id="3.30.40.10:FF:000395">
    <property type="entry name" value="Putative Peroxisome biosynthesis protein (Peroxin-10)"/>
    <property type="match status" value="1"/>
</dbReference>
<evidence type="ECO:0000259" key="20">
    <source>
        <dbReference type="PROSITE" id="PS50089"/>
    </source>
</evidence>
<dbReference type="PANTHER" id="PTHR23350:SF0">
    <property type="entry name" value="PEROXISOME BIOGENESIS FACTOR 10"/>
    <property type="match status" value="1"/>
</dbReference>
<dbReference type="GO" id="GO:0005778">
    <property type="term" value="C:peroxisomal membrane"/>
    <property type="evidence" value="ECO:0007669"/>
    <property type="project" value="UniProtKB-SubCell"/>
</dbReference>
<evidence type="ECO:0000256" key="2">
    <source>
        <dbReference type="ARBA" id="ARBA00004585"/>
    </source>
</evidence>
<keyword evidence="15" id="KW-1133">Transmembrane helix</keyword>
<reference evidence="21" key="1">
    <citation type="submission" date="2020-04" db="EMBL/GenBank/DDBJ databases">
        <title>Draft genome resource of the tomato pathogen Pseudocercospora fuligena.</title>
        <authorList>
            <person name="Zaccaron A."/>
        </authorList>
    </citation>
    <scope>NUCLEOTIDE SEQUENCE</scope>
    <source>
        <strain evidence="21">PF001</strain>
    </source>
</reference>
<keyword evidence="16" id="KW-0472">Membrane</keyword>
<evidence type="ECO:0000256" key="10">
    <source>
        <dbReference type="ARBA" id="ARBA00022723"/>
    </source>
</evidence>
<dbReference type="InterPro" id="IPR017907">
    <property type="entry name" value="Znf_RING_CS"/>
</dbReference>
<keyword evidence="9" id="KW-0812">Transmembrane</keyword>
<keyword evidence="12" id="KW-0833">Ubl conjugation pathway</keyword>
<dbReference type="Gene3D" id="3.30.40.10">
    <property type="entry name" value="Zinc/RING finger domain, C3HC4 (zinc finger)"/>
    <property type="match status" value="1"/>
</dbReference>
<evidence type="ECO:0000256" key="3">
    <source>
        <dbReference type="ARBA" id="ARBA00004906"/>
    </source>
</evidence>
<proteinExistence type="inferred from homology"/>
<dbReference type="EMBL" id="JABCIY010000341">
    <property type="protein sequence ID" value="KAF7185295.1"/>
    <property type="molecule type" value="Genomic_DNA"/>
</dbReference>
<comment type="catalytic activity">
    <reaction evidence="1">
        <text>S-ubiquitinyl-[E2 ubiquitin-conjugating enzyme]-L-cysteine + [acceptor protein]-L-lysine = [E2 ubiquitin-conjugating enzyme]-L-cysteine + N(6)-ubiquitinyl-[acceptor protein]-L-lysine.</text>
        <dbReference type="EC" id="2.3.2.27"/>
    </reaction>
</comment>
<dbReference type="InterPro" id="IPR001841">
    <property type="entry name" value="Znf_RING"/>
</dbReference>
<dbReference type="InterPro" id="IPR006845">
    <property type="entry name" value="Pex_N"/>
</dbReference>
<keyword evidence="7" id="KW-0962">Peroxisome biogenesis</keyword>
<evidence type="ECO:0000256" key="18">
    <source>
        <dbReference type="ARBA" id="ARBA00041230"/>
    </source>
</evidence>
<comment type="caution">
    <text evidence="21">The sequence shown here is derived from an EMBL/GenBank/DDBJ whole genome shotgun (WGS) entry which is preliminary data.</text>
</comment>
<dbReference type="AlphaFoldDB" id="A0A8H6R4V9"/>
<organism evidence="21 22">
    <name type="scientific">Pseudocercospora fuligena</name>
    <dbReference type="NCBI Taxonomy" id="685502"/>
    <lineage>
        <taxon>Eukaryota</taxon>
        <taxon>Fungi</taxon>
        <taxon>Dikarya</taxon>
        <taxon>Ascomycota</taxon>
        <taxon>Pezizomycotina</taxon>
        <taxon>Dothideomycetes</taxon>
        <taxon>Dothideomycetidae</taxon>
        <taxon>Mycosphaerellales</taxon>
        <taxon>Mycosphaerellaceae</taxon>
        <taxon>Pseudocercospora</taxon>
    </lineage>
</organism>
<sequence>MSDHVRDSSKPLSEDPSKSFNYPWAAAPDIIRSNQKDAYFQSVLLTQLSAVIRSLYGTRSEHKWANEASVFTELLYLGLTTFIGNRTLGEEYCDIVQVEDDSNRLPSLARRSGYILSSVLLPYALTKFLPALRKRLRAKLEKTLKKAHHRRVSNPEKCKHPPKKVNQFQEYILKHLDSLTSPAPVYAVSLAVFYFSGAYYQLSKRVFGLRYVFTRKLTEGDQRAGYEVLGFLLVVQMVVQGYLHLRNTYQNIQTTSNVQMVPGPSGTNSLQGGGTAVIDDGIEVGTENHFSTPLLFETNPQGTDPEVIKRRVSQVTHTPLASGHRYDLKEGEVMQWIESGQQRKCTLCLEPMKDPSATTCGHVFCWTCVTDWLREQPMCPLCRQSALVQHVLPLRG</sequence>
<accession>A0A8H6R4V9</accession>
<evidence type="ECO:0000256" key="5">
    <source>
        <dbReference type="ARBA" id="ARBA00012483"/>
    </source>
</evidence>
<keyword evidence="10" id="KW-0479">Metal-binding</keyword>
<dbReference type="PANTHER" id="PTHR23350">
    <property type="entry name" value="PEROXISOME ASSEMBLY PROTEIN 10"/>
    <property type="match status" value="1"/>
</dbReference>